<dbReference type="InterPro" id="IPR001638">
    <property type="entry name" value="Solute-binding_3/MltF_N"/>
</dbReference>
<gene>
    <name evidence="6" type="ORF">EZJ58_1543</name>
</gene>
<reference evidence="6 7" key="1">
    <citation type="submission" date="2019-02" db="EMBL/GenBank/DDBJ databases">
        <title>Investigation of anaerobic lignin degradation for improved lignocellulosic biofuels.</title>
        <authorList>
            <person name="Deangelis K."/>
        </authorList>
    </citation>
    <scope>NUCLEOTIDE SEQUENCE [LARGE SCALE GENOMIC DNA]</scope>
    <source>
        <strain evidence="6 7">159R</strain>
    </source>
</reference>
<evidence type="ECO:0000256" key="3">
    <source>
        <dbReference type="ARBA" id="ARBA00022729"/>
    </source>
</evidence>
<dbReference type="Proteomes" id="UP000294555">
    <property type="component" value="Unassembled WGS sequence"/>
</dbReference>
<comment type="caution">
    <text evidence="6">The sequence shown here is derived from an EMBL/GenBank/DDBJ whole genome shotgun (WGS) entry which is preliminary data.</text>
</comment>
<protein>
    <submittedName>
        <fullName evidence="6">Taurine transport system substrate-binding protein</fullName>
    </submittedName>
</protein>
<dbReference type="SUPFAM" id="SSF53850">
    <property type="entry name" value="Periplasmic binding protein-like II"/>
    <property type="match status" value="1"/>
</dbReference>
<evidence type="ECO:0000256" key="1">
    <source>
        <dbReference type="ARBA" id="ARBA00004418"/>
    </source>
</evidence>
<dbReference type="EMBL" id="SJOI01000001">
    <property type="protein sequence ID" value="TCL03471.1"/>
    <property type="molecule type" value="Genomic_DNA"/>
</dbReference>
<evidence type="ECO:0000259" key="5">
    <source>
        <dbReference type="SMART" id="SM00062"/>
    </source>
</evidence>
<dbReference type="PANTHER" id="PTHR30024:SF47">
    <property type="entry name" value="TAURINE-BINDING PERIPLASMIC PROTEIN"/>
    <property type="match status" value="1"/>
</dbReference>
<feature type="domain" description="Solute-binding protein family 3/N-terminal" evidence="5">
    <location>
        <begin position="27"/>
        <end position="251"/>
    </location>
</feature>
<dbReference type="Gene3D" id="3.40.190.10">
    <property type="entry name" value="Periplasmic binding protein-like II"/>
    <property type="match status" value="2"/>
</dbReference>
<dbReference type="SMART" id="SM00062">
    <property type="entry name" value="PBPb"/>
    <property type="match status" value="1"/>
</dbReference>
<dbReference type="PANTHER" id="PTHR30024">
    <property type="entry name" value="ALIPHATIC SULFONATES-BINDING PROTEIN-RELATED"/>
    <property type="match status" value="1"/>
</dbReference>
<dbReference type="GO" id="GO:0042918">
    <property type="term" value="P:alkanesulfonate transmembrane transport"/>
    <property type="evidence" value="ECO:0007669"/>
    <property type="project" value="TreeGrafter"/>
</dbReference>
<evidence type="ECO:0000256" key="2">
    <source>
        <dbReference type="ARBA" id="ARBA00010742"/>
    </source>
</evidence>
<accession>A0A4R1NCY3</accession>
<dbReference type="Pfam" id="PF09084">
    <property type="entry name" value="NMT1"/>
    <property type="match status" value="1"/>
</dbReference>
<name>A0A4R1NCY3_9GAMM</name>
<evidence type="ECO:0000256" key="4">
    <source>
        <dbReference type="SAM" id="SignalP"/>
    </source>
</evidence>
<evidence type="ECO:0000313" key="7">
    <source>
        <dbReference type="Proteomes" id="UP000294555"/>
    </source>
</evidence>
<dbReference type="GO" id="GO:0042597">
    <property type="term" value="C:periplasmic space"/>
    <property type="evidence" value="ECO:0007669"/>
    <property type="project" value="UniProtKB-SubCell"/>
</dbReference>
<feature type="chain" id="PRO_5020858574" evidence="4">
    <location>
        <begin position="26"/>
        <end position="326"/>
    </location>
</feature>
<dbReference type="NCBIfam" id="TIGR01729">
    <property type="entry name" value="taurine_ABC_bnd"/>
    <property type="match status" value="1"/>
</dbReference>
<sequence length="326" mass="34679">MNVSLFSRRFSAAVMLSILACAAHAADVTIGYQTVPNPSQAAQAGGEYERATHAKIDWRKFDAGAEVITAVASGDVQIAYLGSSPFTVAASRNLPIETILIASNLGTSEALVARNGSGINGPADLIGKKIATPFSSTSHYSLLAALKHWHIDPHQVTIVNLTPPAISAAWQRGDIDAAYTWDPALGVAKATGKVLITSGELAKLGAPTFDLWLVRKDYAKAHPDVVKAFAKVTLDSYQTFHQDPKAWLGDKQHIDQLVKITGAKPEDIPGLLEGNTYPLAAEQKTALGAPIVKGISDTALFLKEQGRIDSVLPDYSPFVTAAFIPQ</sequence>
<comment type="similarity">
    <text evidence="2">Belongs to the bacterial solute-binding protein SsuA/TauA family.</text>
</comment>
<keyword evidence="7" id="KW-1185">Reference proteome</keyword>
<dbReference type="RefSeq" id="WP_132922336.1">
    <property type="nucleotide sequence ID" value="NZ_SJOI01000001.1"/>
</dbReference>
<organism evidence="6 7">
    <name type="scientific">Sodalis ligni</name>
    <dbReference type="NCBI Taxonomy" id="2697027"/>
    <lineage>
        <taxon>Bacteria</taxon>
        <taxon>Pseudomonadati</taxon>
        <taxon>Pseudomonadota</taxon>
        <taxon>Gammaproteobacteria</taxon>
        <taxon>Enterobacterales</taxon>
        <taxon>Bruguierivoracaceae</taxon>
        <taxon>Sodalis</taxon>
    </lineage>
</organism>
<dbReference type="AlphaFoldDB" id="A0A4R1NCY3"/>
<keyword evidence="3 4" id="KW-0732">Signal</keyword>
<dbReference type="InterPro" id="IPR010068">
    <property type="entry name" value="Peri-bd_TauA"/>
</dbReference>
<comment type="subcellular location">
    <subcellularLocation>
        <location evidence="1">Periplasm</location>
    </subcellularLocation>
</comment>
<dbReference type="OrthoDB" id="286202at2"/>
<evidence type="ECO:0000313" key="6">
    <source>
        <dbReference type="EMBL" id="TCL03471.1"/>
    </source>
</evidence>
<dbReference type="CDD" id="cd13560">
    <property type="entry name" value="PBP2_taurine"/>
    <property type="match status" value="1"/>
</dbReference>
<proteinExistence type="inferred from homology"/>
<feature type="signal peptide" evidence="4">
    <location>
        <begin position="1"/>
        <end position="25"/>
    </location>
</feature>
<dbReference type="InterPro" id="IPR015168">
    <property type="entry name" value="SsuA/THI5"/>
</dbReference>